<name>A0A2J0KVE2_9BACT</name>
<gene>
    <name evidence="1" type="ORF">COS99_00170</name>
</gene>
<dbReference type="EMBL" id="PEWV01000003">
    <property type="protein sequence ID" value="PIU42451.1"/>
    <property type="molecule type" value="Genomic_DNA"/>
</dbReference>
<dbReference type="AlphaFoldDB" id="A0A2J0KVE2"/>
<sequence length="120" mass="13883">MKKCQMCGIILIEKNPGNKYGTGEGMNYFSSHHLFPVRLAQYFTKQEVKNVFQINNSSEAAELCYECHEEVLHNIVLNKGMINNLGKLLKDKSKKDRIKLLHVFLKKGIEIYLKEKPDLL</sequence>
<evidence type="ECO:0000313" key="1">
    <source>
        <dbReference type="EMBL" id="PIU42451.1"/>
    </source>
</evidence>
<reference evidence="1 2" key="1">
    <citation type="submission" date="2017-09" db="EMBL/GenBank/DDBJ databases">
        <title>Depth-based differentiation of microbial function through sediment-hosted aquifers and enrichment of novel symbionts in the deep terrestrial subsurface.</title>
        <authorList>
            <person name="Probst A.J."/>
            <person name="Ladd B."/>
            <person name="Jarett J.K."/>
            <person name="Geller-Mcgrath D.E."/>
            <person name="Sieber C.M."/>
            <person name="Emerson J.B."/>
            <person name="Anantharaman K."/>
            <person name="Thomas B.C."/>
            <person name="Malmstrom R."/>
            <person name="Stieglmeier M."/>
            <person name="Klingl A."/>
            <person name="Woyke T."/>
            <person name="Ryan C.M."/>
            <person name="Banfield J.F."/>
        </authorList>
    </citation>
    <scope>NUCLEOTIDE SEQUENCE [LARGE SCALE GENOMIC DNA]</scope>
    <source>
        <strain evidence="1">CG07_land_8_20_14_0_80_42_15</strain>
    </source>
</reference>
<comment type="caution">
    <text evidence="1">The sequence shown here is derived from an EMBL/GenBank/DDBJ whole genome shotgun (WGS) entry which is preliminary data.</text>
</comment>
<accession>A0A2J0KVE2</accession>
<organism evidence="1 2">
    <name type="scientific">Candidatus Aquitaenariimonas noxiae</name>
    <dbReference type="NCBI Taxonomy" id="1974741"/>
    <lineage>
        <taxon>Bacteria</taxon>
        <taxon>Pseudomonadati</taxon>
        <taxon>Candidatus Omnitrophota</taxon>
        <taxon>Candidatus Aquitaenariimonas</taxon>
    </lineage>
</organism>
<evidence type="ECO:0000313" key="2">
    <source>
        <dbReference type="Proteomes" id="UP000230052"/>
    </source>
</evidence>
<proteinExistence type="predicted"/>
<protein>
    <submittedName>
        <fullName evidence="1">Uncharacterized protein</fullName>
    </submittedName>
</protein>
<dbReference type="Proteomes" id="UP000230052">
    <property type="component" value="Unassembled WGS sequence"/>
</dbReference>